<evidence type="ECO:0000313" key="1">
    <source>
        <dbReference type="EMBL" id="KAK3694380.1"/>
    </source>
</evidence>
<dbReference type="Proteomes" id="UP001270362">
    <property type="component" value="Unassembled WGS sequence"/>
</dbReference>
<dbReference type="AlphaFoldDB" id="A0AAE0XJE2"/>
<evidence type="ECO:0008006" key="3">
    <source>
        <dbReference type="Google" id="ProtNLM"/>
    </source>
</evidence>
<protein>
    <recommendedName>
        <fullName evidence="3">Ankyrin repeat protein</fullName>
    </recommendedName>
</protein>
<dbReference type="Pfam" id="PF13606">
    <property type="entry name" value="Ank_3"/>
    <property type="match status" value="1"/>
</dbReference>
<dbReference type="EMBL" id="JAULSO010000001">
    <property type="protein sequence ID" value="KAK3694380.1"/>
    <property type="molecule type" value="Genomic_DNA"/>
</dbReference>
<proteinExistence type="predicted"/>
<name>A0AAE0XJE2_9PEZI</name>
<comment type="caution">
    <text evidence="1">The sequence shown here is derived from an EMBL/GenBank/DDBJ whole genome shotgun (WGS) entry which is preliminary data.</text>
</comment>
<gene>
    <name evidence="1" type="ORF">B0T22DRAFT_437465</name>
</gene>
<keyword evidence="2" id="KW-1185">Reference proteome</keyword>
<reference evidence="1" key="1">
    <citation type="journal article" date="2023" name="Mol. Phylogenet. Evol.">
        <title>Genome-scale phylogeny and comparative genomics of the fungal order Sordariales.</title>
        <authorList>
            <person name="Hensen N."/>
            <person name="Bonometti L."/>
            <person name="Westerberg I."/>
            <person name="Brannstrom I.O."/>
            <person name="Guillou S."/>
            <person name="Cros-Aarteil S."/>
            <person name="Calhoun S."/>
            <person name="Haridas S."/>
            <person name="Kuo A."/>
            <person name="Mondo S."/>
            <person name="Pangilinan J."/>
            <person name="Riley R."/>
            <person name="LaButti K."/>
            <person name="Andreopoulos B."/>
            <person name="Lipzen A."/>
            <person name="Chen C."/>
            <person name="Yan M."/>
            <person name="Daum C."/>
            <person name="Ng V."/>
            <person name="Clum A."/>
            <person name="Steindorff A."/>
            <person name="Ohm R.A."/>
            <person name="Martin F."/>
            <person name="Silar P."/>
            <person name="Natvig D.O."/>
            <person name="Lalanne C."/>
            <person name="Gautier V."/>
            <person name="Ament-Velasquez S.L."/>
            <person name="Kruys A."/>
            <person name="Hutchinson M.I."/>
            <person name="Powell A.J."/>
            <person name="Barry K."/>
            <person name="Miller A.N."/>
            <person name="Grigoriev I.V."/>
            <person name="Debuchy R."/>
            <person name="Gladieux P."/>
            <person name="Hiltunen Thoren M."/>
            <person name="Johannesson H."/>
        </authorList>
    </citation>
    <scope>NUCLEOTIDE SEQUENCE</scope>
    <source>
        <strain evidence="1">CBS 314.62</strain>
    </source>
</reference>
<organism evidence="1 2">
    <name type="scientific">Podospora appendiculata</name>
    <dbReference type="NCBI Taxonomy" id="314037"/>
    <lineage>
        <taxon>Eukaryota</taxon>
        <taxon>Fungi</taxon>
        <taxon>Dikarya</taxon>
        <taxon>Ascomycota</taxon>
        <taxon>Pezizomycotina</taxon>
        <taxon>Sordariomycetes</taxon>
        <taxon>Sordariomycetidae</taxon>
        <taxon>Sordariales</taxon>
        <taxon>Podosporaceae</taxon>
        <taxon>Podospora</taxon>
    </lineage>
</organism>
<accession>A0AAE0XJE2</accession>
<dbReference type="InterPro" id="IPR002110">
    <property type="entry name" value="Ankyrin_rpt"/>
</dbReference>
<dbReference type="Gene3D" id="1.25.40.20">
    <property type="entry name" value="Ankyrin repeat-containing domain"/>
    <property type="match status" value="1"/>
</dbReference>
<sequence length="156" mass="17387">METSSSTIGRCSTPSRRKAEYASLQHLPAELHLQIVQDLFIEYCKLNLDARPSVPLAHAVRDLASVARSCRSLFSSFDSILYNTAAASLPTLLFWACAYGHDDLVEKLLRVGANPNRALVSSRKTQPKIRLALEGRPQLYRDFSSPFDTYREVAGT</sequence>
<dbReference type="SUPFAM" id="SSF48403">
    <property type="entry name" value="Ankyrin repeat"/>
    <property type="match status" value="1"/>
</dbReference>
<reference evidence="1" key="2">
    <citation type="submission" date="2023-06" db="EMBL/GenBank/DDBJ databases">
        <authorList>
            <consortium name="Lawrence Berkeley National Laboratory"/>
            <person name="Haridas S."/>
            <person name="Hensen N."/>
            <person name="Bonometti L."/>
            <person name="Westerberg I."/>
            <person name="Brannstrom I.O."/>
            <person name="Guillou S."/>
            <person name="Cros-Aarteil S."/>
            <person name="Calhoun S."/>
            <person name="Kuo A."/>
            <person name="Mondo S."/>
            <person name="Pangilinan J."/>
            <person name="Riley R."/>
            <person name="Labutti K."/>
            <person name="Andreopoulos B."/>
            <person name="Lipzen A."/>
            <person name="Chen C."/>
            <person name="Yanf M."/>
            <person name="Daum C."/>
            <person name="Ng V."/>
            <person name="Clum A."/>
            <person name="Steindorff A."/>
            <person name="Ohm R."/>
            <person name="Martin F."/>
            <person name="Silar P."/>
            <person name="Natvig D."/>
            <person name="Lalanne C."/>
            <person name="Gautier V."/>
            <person name="Ament-Velasquez S.L."/>
            <person name="Kruys A."/>
            <person name="Hutchinson M.I."/>
            <person name="Powell A.J."/>
            <person name="Barry K."/>
            <person name="Miller A.N."/>
            <person name="Grigoriev I.V."/>
            <person name="Debuchy R."/>
            <person name="Gladieux P."/>
            <person name="Thoren M.H."/>
            <person name="Johannesson H."/>
        </authorList>
    </citation>
    <scope>NUCLEOTIDE SEQUENCE</scope>
    <source>
        <strain evidence="1">CBS 314.62</strain>
    </source>
</reference>
<dbReference type="InterPro" id="IPR036770">
    <property type="entry name" value="Ankyrin_rpt-contain_sf"/>
</dbReference>
<evidence type="ECO:0000313" key="2">
    <source>
        <dbReference type="Proteomes" id="UP001270362"/>
    </source>
</evidence>